<keyword evidence="3" id="KW-1185">Reference proteome</keyword>
<evidence type="ECO:0000256" key="1">
    <source>
        <dbReference type="SAM" id="Coils"/>
    </source>
</evidence>
<feature type="coiled-coil region" evidence="1">
    <location>
        <begin position="36"/>
        <end position="63"/>
    </location>
</feature>
<sequence>MQIYHEPTPWYRVNADRWRNQNAPTQQKLSTCIGAARVLQKILEDLVDELRRYTNTAARTAQDAAYLITIVSYLYYEPLLNVRTALERHSVPNRLRYLRRIYIRALDKLYTCLHHALEFAQRTLGEHPATTRMTQQYYEFSISQNDEPFKIPAFSPLELLLRVVTARERWVSHAIAEALFEAYRRLKVRRAKPPGDCLPKAGFACLGMETNRQPTCVLAFSADYWEGYKEMHSFVKDLHESRRHAFDGIQLRNIVMWSDTLCVRYDQKETPLSLIANPPGYFTHEDDVASPFYCNTFKPRDRCTRYQALFKYKVTEVVRNLEAVMNRKNERREPNKNWSCAEVYAHFFCQQLSEDGHSPCEMH</sequence>
<evidence type="ECO:0000313" key="3">
    <source>
        <dbReference type="Proteomes" id="UP000582016"/>
    </source>
</evidence>
<name>A0A8H5K5V8_9HYPO</name>
<accession>A0A8H5K5V8</accession>
<dbReference type="OrthoDB" id="4576545at2759"/>
<evidence type="ECO:0000313" key="2">
    <source>
        <dbReference type="EMBL" id="KAF5568320.1"/>
    </source>
</evidence>
<protein>
    <submittedName>
        <fullName evidence="2">Uncharacterized protein</fullName>
    </submittedName>
</protein>
<dbReference type="Proteomes" id="UP000582016">
    <property type="component" value="Unassembled WGS sequence"/>
</dbReference>
<gene>
    <name evidence="2" type="ORF">FPHYL_2858</name>
</gene>
<dbReference type="EMBL" id="JAAOAQ010000086">
    <property type="protein sequence ID" value="KAF5568320.1"/>
    <property type="molecule type" value="Genomic_DNA"/>
</dbReference>
<reference evidence="2 3" key="1">
    <citation type="submission" date="2020-05" db="EMBL/GenBank/DDBJ databases">
        <title>Identification and distribution of gene clusters putatively required for synthesis of sphingolipid metabolism inhibitors in phylogenetically diverse species of the filamentous fungus Fusarium.</title>
        <authorList>
            <person name="Kim H.-S."/>
            <person name="Busman M."/>
            <person name="Brown D.W."/>
            <person name="Divon H."/>
            <person name="Uhlig S."/>
            <person name="Proctor R.H."/>
        </authorList>
    </citation>
    <scope>NUCLEOTIDE SEQUENCE [LARGE SCALE GENOMIC DNA]</scope>
    <source>
        <strain evidence="2 3">NRRL 13617</strain>
    </source>
</reference>
<dbReference type="AlphaFoldDB" id="A0A8H5K5V8"/>
<organism evidence="2 3">
    <name type="scientific">Fusarium phyllophilum</name>
    <dbReference type="NCBI Taxonomy" id="47803"/>
    <lineage>
        <taxon>Eukaryota</taxon>
        <taxon>Fungi</taxon>
        <taxon>Dikarya</taxon>
        <taxon>Ascomycota</taxon>
        <taxon>Pezizomycotina</taxon>
        <taxon>Sordariomycetes</taxon>
        <taxon>Hypocreomycetidae</taxon>
        <taxon>Hypocreales</taxon>
        <taxon>Nectriaceae</taxon>
        <taxon>Fusarium</taxon>
        <taxon>Fusarium fujikuroi species complex</taxon>
    </lineage>
</organism>
<comment type="caution">
    <text evidence="2">The sequence shown here is derived from an EMBL/GenBank/DDBJ whole genome shotgun (WGS) entry which is preliminary data.</text>
</comment>
<proteinExistence type="predicted"/>
<keyword evidence="1" id="KW-0175">Coiled coil</keyword>